<evidence type="ECO:0000313" key="1">
    <source>
        <dbReference type="Proteomes" id="UP000095286"/>
    </source>
</evidence>
<sequence length="578" mass="63121">MVRLFNYLTPIVLLVASSGGILAGQGSGITSLSCGPKQVPYAVSTDEFGAPSILCQDSPCVFRDRHSEDYANENDRAVCNTGIREGRCTGDNEWTAGLYQILNSTHVTFKSKCCTYSRLTDSYERKSSIMQNNNQEVGGITKLANGLEGFDLVKEVELNVNADGTWFYVIHWNFLLCKKNGVYLDSNTIQAMSDMALEPIIPSTLNNVDAPRRNEATVYKNNYQPARYDERFSQKSVYSRPTQMAAPSLTNENTQYIETNNQALEVMAKPAYQSSSNYQAQPTHLQYMPQLMPNFAQLPRAKAAGGSLFQPGGGCGGGCGAPSCDPCAASGGSGGSSGGMGGTDLNSAFGSMQCFSADMTVTTPTGTKRMDEINIGDSVMSIEENVISFNRVIGFLHRKTNTTAEFRHIHTNSKQALKLTEFHLIYKSKCQAGSKIALAYAKDVEVGDCVYTLLPGNAENKFIKEKITAIETVTEVGIFSPLTTSGDIIVNNVLVSCHSNFAAQALQQTFFKSYQSVANFFSNAKSLLFERGPIKYIGDSVSSYQSYSEDAIDEYEIPFGVSYLVNTIDMIVPVKLFM</sequence>
<dbReference type="Proteomes" id="UP000095286">
    <property type="component" value="Unplaced"/>
</dbReference>
<organism evidence="1 2">
    <name type="scientific">Rhabditophanes sp. KR3021</name>
    <dbReference type="NCBI Taxonomy" id="114890"/>
    <lineage>
        <taxon>Eukaryota</taxon>
        <taxon>Metazoa</taxon>
        <taxon>Ecdysozoa</taxon>
        <taxon>Nematoda</taxon>
        <taxon>Chromadorea</taxon>
        <taxon>Rhabditida</taxon>
        <taxon>Tylenchina</taxon>
        <taxon>Panagrolaimomorpha</taxon>
        <taxon>Strongyloidoidea</taxon>
        <taxon>Alloionematidae</taxon>
        <taxon>Rhabditophanes</taxon>
    </lineage>
</organism>
<evidence type="ECO:0000313" key="2">
    <source>
        <dbReference type="WBParaSite" id="RSKR_0000749800.1"/>
    </source>
</evidence>
<proteinExistence type="predicted"/>
<dbReference type="WBParaSite" id="RSKR_0000749800.1">
    <property type="protein sequence ID" value="RSKR_0000749800.1"/>
    <property type="gene ID" value="RSKR_0000749800"/>
</dbReference>
<name>A0AC35U4X5_9BILA</name>
<protein>
    <submittedName>
        <fullName evidence="2">HintN domain-containing protein</fullName>
    </submittedName>
</protein>
<accession>A0AC35U4X5</accession>
<reference evidence="2" key="1">
    <citation type="submission" date="2016-11" db="UniProtKB">
        <authorList>
            <consortium name="WormBaseParasite"/>
        </authorList>
    </citation>
    <scope>IDENTIFICATION</scope>
    <source>
        <strain evidence="2">KR3021</strain>
    </source>
</reference>